<organism evidence="2 3">
    <name type="scientific">Onchocerca volvulus</name>
    <dbReference type="NCBI Taxonomy" id="6282"/>
    <lineage>
        <taxon>Eukaryota</taxon>
        <taxon>Metazoa</taxon>
        <taxon>Ecdysozoa</taxon>
        <taxon>Nematoda</taxon>
        <taxon>Chromadorea</taxon>
        <taxon>Rhabditida</taxon>
        <taxon>Spirurina</taxon>
        <taxon>Spiruromorpha</taxon>
        <taxon>Filarioidea</taxon>
        <taxon>Onchocercidae</taxon>
        <taxon>Onchocerca</taxon>
    </lineage>
</organism>
<evidence type="ECO:0000256" key="1">
    <source>
        <dbReference type="SAM" id="MobiDB-lite"/>
    </source>
</evidence>
<sequence>MSSQRLFGSQFDNWPFSYRADQDNRGKGIGVKKNENLETVN</sequence>
<name>A0A8R1XPQ6_ONCVO</name>
<dbReference type="EMBL" id="CMVM020000375">
    <property type="status" value="NOT_ANNOTATED_CDS"/>
    <property type="molecule type" value="Genomic_DNA"/>
</dbReference>
<evidence type="ECO:0000313" key="3">
    <source>
        <dbReference type="Proteomes" id="UP000024404"/>
    </source>
</evidence>
<evidence type="ECO:0000313" key="2">
    <source>
        <dbReference type="EnsemblMetazoa" id="OVOC11518.1"/>
    </source>
</evidence>
<reference evidence="2" key="2">
    <citation type="submission" date="2022-06" db="UniProtKB">
        <authorList>
            <consortium name="EnsemblMetazoa"/>
        </authorList>
    </citation>
    <scope>IDENTIFICATION</scope>
</reference>
<feature type="region of interest" description="Disordered" evidence="1">
    <location>
        <begin position="14"/>
        <end position="41"/>
    </location>
</feature>
<protein>
    <submittedName>
        <fullName evidence="2">Uncharacterized protein</fullName>
    </submittedName>
</protein>
<keyword evidence="3" id="KW-1185">Reference proteome</keyword>
<dbReference type="Proteomes" id="UP000024404">
    <property type="component" value="Unassembled WGS sequence"/>
</dbReference>
<feature type="compositionally biased region" description="Basic and acidic residues" evidence="1">
    <location>
        <begin position="20"/>
        <end position="41"/>
    </location>
</feature>
<accession>A0A8R1XPQ6</accession>
<dbReference type="EnsemblMetazoa" id="OVOC11518.1">
    <property type="protein sequence ID" value="OVOC11518.1"/>
    <property type="gene ID" value="WBGene00248327"/>
</dbReference>
<dbReference type="AlphaFoldDB" id="A0A8R1XPQ6"/>
<proteinExistence type="predicted"/>
<reference evidence="3" key="1">
    <citation type="submission" date="2013-10" db="EMBL/GenBank/DDBJ databases">
        <title>Genome sequencing of Onchocerca volvulus.</title>
        <authorList>
            <person name="Cotton J."/>
            <person name="Tsai J."/>
            <person name="Stanley E."/>
            <person name="Tracey A."/>
            <person name="Holroyd N."/>
            <person name="Lustigman S."/>
            <person name="Berriman M."/>
        </authorList>
    </citation>
    <scope>NUCLEOTIDE SEQUENCE</scope>
</reference>